<sequence>MISLIYSEFLKLKRSSIIFYMAIGSSFMPLLLDAAVLISNDRQRTYESYMYNSEGISFTFMHGILFSIIAAYVFSREFNYKTAGNLYSYSYTRNQIFSGKLIVVWIIMMIITIIQWMVSNLGYCILFGVPEWNLILIDMLINIKALLFQIALVSIPVLIVNITNNIIMPVMYSVVMLIFQLITSERNFKFNVINPLLGSTSLFAEAYGEKSCDIKYMAVYAALIFLIFTTAGFYYHKKMDIN</sequence>
<evidence type="ECO:0008006" key="4">
    <source>
        <dbReference type="Google" id="ProtNLM"/>
    </source>
</evidence>
<gene>
    <name evidence="2" type="ORF">CBU02nite_38220</name>
</gene>
<feature type="transmembrane region" description="Helical" evidence="1">
    <location>
        <begin position="217"/>
        <end position="235"/>
    </location>
</feature>
<feature type="transmembrane region" description="Helical" evidence="1">
    <location>
        <begin position="166"/>
        <end position="183"/>
    </location>
</feature>
<feature type="transmembrane region" description="Helical" evidence="1">
    <location>
        <begin position="96"/>
        <end position="119"/>
    </location>
</feature>
<comment type="caution">
    <text evidence="2">The sequence shown here is derived from an EMBL/GenBank/DDBJ whole genome shotgun (WGS) entry which is preliminary data.</text>
</comment>
<dbReference type="AlphaFoldDB" id="A0A512TST5"/>
<name>A0A512TST5_CLOBU</name>
<evidence type="ECO:0000313" key="3">
    <source>
        <dbReference type="Proteomes" id="UP000321089"/>
    </source>
</evidence>
<evidence type="ECO:0000313" key="2">
    <source>
        <dbReference type="EMBL" id="GEQ23316.1"/>
    </source>
</evidence>
<keyword evidence="1" id="KW-0812">Transmembrane</keyword>
<feature type="transmembrane region" description="Helical" evidence="1">
    <location>
        <begin position="58"/>
        <end position="75"/>
    </location>
</feature>
<organism evidence="2 3">
    <name type="scientific">Clostridium butyricum</name>
    <dbReference type="NCBI Taxonomy" id="1492"/>
    <lineage>
        <taxon>Bacteria</taxon>
        <taxon>Bacillati</taxon>
        <taxon>Bacillota</taxon>
        <taxon>Clostridia</taxon>
        <taxon>Eubacteriales</taxon>
        <taxon>Clostridiaceae</taxon>
        <taxon>Clostridium</taxon>
    </lineage>
</organism>
<evidence type="ECO:0000256" key="1">
    <source>
        <dbReference type="SAM" id="Phobius"/>
    </source>
</evidence>
<reference evidence="2 3" key="1">
    <citation type="submission" date="2019-07" db="EMBL/GenBank/DDBJ databases">
        <title>Whole genome shotgun sequence of Clostridium butyricum NBRC 3858.</title>
        <authorList>
            <person name="Hosoyama A."/>
            <person name="Uohara A."/>
            <person name="Ohji S."/>
            <person name="Ichikawa N."/>
        </authorList>
    </citation>
    <scope>NUCLEOTIDE SEQUENCE [LARGE SCALE GENOMIC DNA]</scope>
    <source>
        <strain evidence="2 3">NBRC 3858</strain>
    </source>
</reference>
<dbReference type="EMBL" id="BKBC01000097">
    <property type="protein sequence ID" value="GEQ23316.1"/>
    <property type="molecule type" value="Genomic_DNA"/>
</dbReference>
<feature type="transmembrane region" description="Helical" evidence="1">
    <location>
        <begin position="17"/>
        <end position="38"/>
    </location>
</feature>
<protein>
    <recommendedName>
        <fullName evidence="4">ABC transporter permease</fullName>
    </recommendedName>
</protein>
<accession>A0A512TST5</accession>
<proteinExistence type="predicted"/>
<dbReference type="RefSeq" id="WP_146869322.1">
    <property type="nucleotide sequence ID" value="NZ_BKBC01000097.1"/>
</dbReference>
<keyword evidence="1" id="KW-0472">Membrane</keyword>
<dbReference type="Proteomes" id="UP000321089">
    <property type="component" value="Unassembled WGS sequence"/>
</dbReference>
<dbReference type="Pfam" id="PF12730">
    <property type="entry name" value="ABC2_membrane_4"/>
    <property type="match status" value="1"/>
</dbReference>
<keyword evidence="1" id="KW-1133">Transmembrane helix</keyword>
<feature type="transmembrane region" description="Helical" evidence="1">
    <location>
        <begin position="139"/>
        <end position="159"/>
    </location>
</feature>